<gene>
    <name evidence="1" type="ORF">HMPREF1535_01378</name>
</gene>
<dbReference type="GO" id="GO:0016799">
    <property type="term" value="F:hydrolase activity, hydrolyzing N-glycosyl compounds"/>
    <property type="evidence" value="ECO:0007669"/>
    <property type="project" value="InterPro"/>
</dbReference>
<protein>
    <recommendedName>
        <fullName evidence="3">Inosine/uridine-preferring nucleoside hydrolase domain-containing protein</fullName>
    </recommendedName>
</protein>
<accession>A0A0F5JJF5</accession>
<evidence type="ECO:0000313" key="2">
    <source>
        <dbReference type="Proteomes" id="UP000033047"/>
    </source>
</evidence>
<dbReference type="HOGENOM" id="CLU_815976_0_0_10"/>
<name>A0A0F5JJF5_9BACT</name>
<comment type="caution">
    <text evidence="1">The sequence shown here is derived from an EMBL/GenBank/DDBJ whole genome shotgun (WGS) entry which is preliminary data.</text>
</comment>
<evidence type="ECO:0000313" key="1">
    <source>
        <dbReference type="EMBL" id="KKB57557.1"/>
    </source>
</evidence>
<dbReference type="PANTHER" id="PTHR43264">
    <property type="match status" value="1"/>
</dbReference>
<evidence type="ECO:0008006" key="3">
    <source>
        <dbReference type="Google" id="ProtNLM"/>
    </source>
</evidence>
<proteinExistence type="predicted"/>
<dbReference type="RefSeq" id="WP_046145657.1">
    <property type="nucleotide sequence ID" value="NZ_KQ033912.1"/>
</dbReference>
<dbReference type="InterPro" id="IPR036452">
    <property type="entry name" value="Ribo_hydro-like"/>
</dbReference>
<dbReference type="PANTHER" id="PTHR43264:SF1">
    <property type="entry name" value="INOSINE_URIDINE-PREFERRING NUCLEOSIDE HYDROLASE DOMAIN-CONTAINING PROTEIN"/>
    <property type="match status" value="1"/>
</dbReference>
<dbReference type="Gene3D" id="3.90.245.10">
    <property type="entry name" value="Ribonucleoside hydrolase-like"/>
    <property type="match status" value="1"/>
</dbReference>
<reference evidence="1 2" key="1">
    <citation type="submission" date="2013-04" db="EMBL/GenBank/DDBJ databases">
        <title>The Genome Sequence of Parabacteroides goldsteinii DSM 19448.</title>
        <authorList>
            <consortium name="The Broad Institute Genomics Platform"/>
            <person name="Earl A."/>
            <person name="Ward D."/>
            <person name="Feldgarden M."/>
            <person name="Gevers D."/>
            <person name="Martens E."/>
            <person name="Sakamoto M."/>
            <person name="Benno Y."/>
            <person name="Song Y."/>
            <person name="Liu C."/>
            <person name="Lee J."/>
            <person name="Bolanos M."/>
            <person name="Vaisanen M.L."/>
            <person name="Finegold S.M."/>
            <person name="Walker B."/>
            <person name="Young S."/>
            <person name="Zeng Q."/>
            <person name="Gargeya S."/>
            <person name="Fitzgerald M."/>
            <person name="Haas B."/>
            <person name="Abouelleil A."/>
            <person name="Allen A.W."/>
            <person name="Alvarado L."/>
            <person name="Arachchi H.M."/>
            <person name="Berlin A.M."/>
            <person name="Chapman S.B."/>
            <person name="Gainer-Dewar J."/>
            <person name="Goldberg J."/>
            <person name="Griggs A."/>
            <person name="Gujja S."/>
            <person name="Hansen M."/>
            <person name="Howarth C."/>
            <person name="Imamovic A."/>
            <person name="Ireland A."/>
            <person name="Larimer J."/>
            <person name="McCowan C."/>
            <person name="Murphy C."/>
            <person name="Pearson M."/>
            <person name="Poon T.W."/>
            <person name="Priest M."/>
            <person name="Roberts A."/>
            <person name="Saif S."/>
            <person name="Shea T."/>
            <person name="Sisk P."/>
            <person name="Sykes S."/>
            <person name="Wortman J."/>
            <person name="Nusbaum C."/>
            <person name="Birren B."/>
        </authorList>
    </citation>
    <scope>NUCLEOTIDE SEQUENCE [LARGE SCALE GENOMIC DNA]</scope>
    <source>
        <strain evidence="1 2">DSM 19448</strain>
    </source>
</reference>
<dbReference type="EMBL" id="AQHV01000009">
    <property type="protein sequence ID" value="KKB57557.1"/>
    <property type="molecule type" value="Genomic_DNA"/>
</dbReference>
<dbReference type="AlphaFoldDB" id="A0A0F5JJF5"/>
<sequence length="340" mass="37781">MKHIYKLLLATILLGSCQTDGSQTDLNINRNPDELFLNTTPHKKMIVDVDMCTDVDDACALRIATALDDDGIIDLQGVAFSVNGPNNLDALRGFLLHEGKPDVLIGKSAVANPPEESPYWDLMAEYSDGKVDAYEAVKMYRKILAESDTPVDIVTTGYTTNIECLLKSEPDEYSELTGQELVKRKCGQLYVVGATYPEGRCNNIWFAPAARTAADYISKHWPYPILFFTNNVGGLLVCGAGLQQVDTERKDIVTRALYAFGTDTGRLAWDPFGVWCAGYACGKINRLGFKRVNIFIDTETGRNTFADATDGKHYVIYPLCNNKNYYNAMMDHLLIKKAKL</sequence>
<dbReference type="PROSITE" id="PS51257">
    <property type="entry name" value="PROKAR_LIPOPROTEIN"/>
    <property type="match status" value="1"/>
</dbReference>
<organism evidence="1 2">
    <name type="scientific">Parabacteroides goldsteinii DSM 19448 = WAL 12034</name>
    <dbReference type="NCBI Taxonomy" id="927665"/>
    <lineage>
        <taxon>Bacteria</taxon>
        <taxon>Pseudomonadati</taxon>
        <taxon>Bacteroidota</taxon>
        <taxon>Bacteroidia</taxon>
        <taxon>Bacteroidales</taxon>
        <taxon>Tannerellaceae</taxon>
        <taxon>Parabacteroides</taxon>
    </lineage>
</organism>
<dbReference type="Proteomes" id="UP000033047">
    <property type="component" value="Unassembled WGS sequence"/>
</dbReference>
<dbReference type="PATRIC" id="fig|927665.4.peg.1410"/>
<dbReference type="SUPFAM" id="SSF53590">
    <property type="entry name" value="Nucleoside hydrolase"/>
    <property type="match status" value="1"/>
</dbReference>
<dbReference type="STRING" id="927665.HMPREF1535_01378"/>